<keyword evidence="2" id="KW-1185">Reference proteome</keyword>
<accession>A0A9W7CLZ1</accession>
<name>A0A9W7CLZ1_9STRA</name>
<sequence>MKFASPDLRTPWKASPVSLRRLFSPLLNCTSYTLLSSLPINDSYYRIRVRVDHVVRSEEGDVMKAFEFNWDLGRQEECVIVDEFGGGREVEMASCWMVDKVEPVDVNPERFEE</sequence>
<evidence type="ECO:0000313" key="1">
    <source>
        <dbReference type="EMBL" id="GMI08100.1"/>
    </source>
</evidence>
<proteinExistence type="predicted"/>
<dbReference type="AlphaFoldDB" id="A0A9W7CLZ1"/>
<organism evidence="1 2">
    <name type="scientific">Triparma verrucosa</name>
    <dbReference type="NCBI Taxonomy" id="1606542"/>
    <lineage>
        <taxon>Eukaryota</taxon>
        <taxon>Sar</taxon>
        <taxon>Stramenopiles</taxon>
        <taxon>Ochrophyta</taxon>
        <taxon>Bolidophyceae</taxon>
        <taxon>Parmales</taxon>
        <taxon>Triparmaceae</taxon>
        <taxon>Triparma</taxon>
    </lineage>
</organism>
<dbReference type="Proteomes" id="UP001165160">
    <property type="component" value="Unassembled WGS sequence"/>
</dbReference>
<gene>
    <name evidence="1" type="ORF">TrVE_jg11750</name>
</gene>
<evidence type="ECO:0000313" key="2">
    <source>
        <dbReference type="Proteomes" id="UP001165160"/>
    </source>
</evidence>
<protein>
    <submittedName>
        <fullName evidence="1">Uncharacterized protein</fullName>
    </submittedName>
</protein>
<reference evidence="2" key="1">
    <citation type="journal article" date="2023" name="Commun. Biol.">
        <title>Genome analysis of Parmales, the sister group of diatoms, reveals the evolutionary specialization of diatoms from phago-mixotrophs to photoautotrophs.</title>
        <authorList>
            <person name="Ban H."/>
            <person name="Sato S."/>
            <person name="Yoshikawa S."/>
            <person name="Yamada K."/>
            <person name="Nakamura Y."/>
            <person name="Ichinomiya M."/>
            <person name="Sato N."/>
            <person name="Blanc-Mathieu R."/>
            <person name="Endo H."/>
            <person name="Kuwata A."/>
            <person name="Ogata H."/>
        </authorList>
    </citation>
    <scope>NUCLEOTIDE SEQUENCE [LARGE SCALE GENOMIC DNA]</scope>
    <source>
        <strain evidence="2">NIES 3699</strain>
    </source>
</reference>
<comment type="caution">
    <text evidence="1">The sequence shown here is derived from an EMBL/GenBank/DDBJ whole genome shotgun (WGS) entry which is preliminary data.</text>
</comment>
<dbReference type="EMBL" id="BRXX01000375">
    <property type="protein sequence ID" value="GMI08100.1"/>
    <property type="molecule type" value="Genomic_DNA"/>
</dbReference>